<comment type="caution">
    <text evidence="2">The sequence shown here is derived from an EMBL/GenBank/DDBJ whole genome shotgun (WGS) entry which is preliminary data.</text>
</comment>
<protein>
    <submittedName>
        <fullName evidence="2">Uncharacterized protein</fullName>
    </submittedName>
</protein>
<reference evidence="2" key="2">
    <citation type="submission" date="2022-01" db="EMBL/GenBank/DDBJ databases">
        <authorList>
            <person name="Yamashiro T."/>
            <person name="Shiraishi A."/>
            <person name="Satake H."/>
            <person name="Nakayama K."/>
        </authorList>
    </citation>
    <scope>NUCLEOTIDE SEQUENCE</scope>
</reference>
<accession>A0ABQ5J864</accession>
<feature type="region of interest" description="Disordered" evidence="1">
    <location>
        <begin position="35"/>
        <end position="87"/>
    </location>
</feature>
<keyword evidence="3" id="KW-1185">Reference proteome</keyword>
<evidence type="ECO:0000313" key="2">
    <source>
        <dbReference type="EMBL" id="GJU07727.1"/>
    </source>
</evidence>
<gene>
    <name evidence="2" type="ORF">Tco_1124157</name>
</gene>
<dbReference type="EMBL" id="BQNB010021567">
    <property type="protein sequence ID" value="GJU07727.1"/>
    <property type="molecule type" value="Genomic_DNA"/>
</dbReference>
<sequence length="87" mass="9341">MARIMTITHSSMTPKAIKELISRRVEEALAAQEANRNAGLIDENQSQNRDDNDNRSGGNGNHGNNNGDGNKNRGNGGATRNAPVTRV</sequence>
<reference evidence="2" key="1">
    <citation type="journal article" date="2022" name="Int. J. Mol. Sci.">
        <title>Draft Genome of Tanacetum Coccineum: Genomic Comparison of Closely Related Tanacetum-Family Plants.</title>
        <authorList>
            <person name="Yamashiro T."/>
            <person name="Shiraishi A."/>
            <person name="Nakayama K."/>
            <person name="Satake H."/>
        </authorList>
    </citation>
    <scope>NUCLEOTIDE SEQUENCE</scope>
</reference>
<name>A0ABQ5J864_9ASTR</name>
<feature type="non-terminal residue" evidence="2">
    <location>
        <position position="87"/>
    </location>
</feature>
<dbReference type="Proteomes" id="UP001151760">
    <property type="component" value="Unassembled WGS sequence"/>
</dbReference>
<organism evidence="2 3">
    <name type="scientific">Tanacetum coccineum</name>
    <dbReference type="NCBI Taxonomy" id="301880"/>
    <lineage>
        <taxon>Eukaryota</taxon>
        <taxon>Viridiplantae</taxon>
        <taxon>Streptophyta</taxon>
        <taxon>Embryophyta</taxon>
        <taxon>Tracheophyta</taxon>
        <taxon>Spermatophyta</taxon>
        <taxon>Magnoliopsida</taxon>
        <taxon>eudicotyledons</taxon>
        <taxon>Gunneridae</taxon>
        <taxon>Pentapetalae</taxon>
        <taxon>asterids</taxon>
        <taxon>campanulids</taxon>
        <taxon>Asterales</taxon>
        <taxon>Asteraceae</taxon>
        <taxon>Asteroideae</taxon>
        <taxon>Anthemideae</taxon>
        <taxon>Anthemidinae</taxon>
        <taxon>Tanacetum</taxon>
    </lineage>
</organism>
<evidence type="ECO:0000313" key="3">
    <source>
        <dbReference type="Proteomes" id="UP001151760"/>
    </source>
</evidence>
<feature type="compositionally biased region" description="Low complexity" evidence="1">
    <location>
        <begin position="62"/>
        <end position="73"/>
    </location>
</feature>
<evidence type="ECO:0000256" key="1">
    <source>
        <dbReference type="SAM" id="MobiDB-lite"/>
    </source>
</evidence>
<proteinExistence type="predicted"/>